<evidence type="ECO:0000313" key="2">
    <source>
        <dbReference type="EMBL" id="KAL0957156.1"/>
    </source>
</evidence>
<sequence length="51" mass="5714">MRYAGRGANNERCERATSGVPSTVVRKSKVEDEELQQEYGPEEKEKALTDA</sequence>
<feature type="compositionally biased region" description="Basic and acidic residues" evidence="1">
    <location>
        <begin position="41"/>
        <end position="51"/>
    </location>
</feature>
<comment type="caution">
    <text evidence="2">The sequence shown here is derived from an EMBL/GenBank/DDBJ whole genome shotgun (WGS) entry which is preliminary data.</text>
</comment>
<evidence type="ECO:0000313" key="3">
    <source>
        <dbReference type="Proteomes" id="UP001556367"/>
    </source>
</evidence>
<keyword evidence="3" id="KW-1185">Reference proteome</keyword>
<gene>
    <name evidence="2" type="ORF">HGRIS_003248</name>
</gene>
<accession>A0ABR3JNM4</accession>
<organism evidence="2 3">
    <name type="scientific">Hohenbuehelia grisea</name>
    <dbReference type="NCBI Taxonomy" id="104357"/>
    <lineage>
        <taxon>Eukaryota</taxon>
        <taxon>Fungi</taxon>
        <taxon>Dikarya</taxon>
        <taxon>Basidiomycota</taxon>
        <taxon>Agaricomycotina</taxon>
        <taxon>Agaricomycetes</taxon>
        <taxon>Agaricomycetidae</taxon>
        <taxon>Agaricales</taxon>
        <taxon>Pleurotineae</taxon>
        <taxon>Pleurotaceae</taxon>
        <taxon>Hohenbuehelia</taxon>
    </lineage>
</organism>
<dbReference type="EMBL" id="JASNQZ010000006">
    <property type="protein sequence ID" value="KAL0957156.1"/>
    <property type="molecule type" value="Genomic_DNA"/>
</dbReference>
<feature type="region of interest" description="Disordered" evidence="1">
    <location>
        <begin position="1"/>
        <end position="51"/>
    </location>
</feature>
<proteinExistence type="predicted"/>
<reference evidence="3" key="1">
    <citation type="submission" date="2024-06" db="EMBL/GenBank/DDBJ databases">
        <title>Multi-omics analyses provide insights into the biosynthesis of the anticancer antibiotic pleurotin in Hohenbuehelia grisea.</title>
        <authorList>
            <person name="Weaver J.A."/>
            <person name="Alberti F."/>
        </authorList>
    </citation>
    <scope>NUCLEOTIDE SEQUENCE [LARGE SCALE GENOMIC DNA]</scope>
    <source>
        <strain evidence="3">T-177</strain>
    </source>
</reference>
<protein>
    <submittedName>
        <fullName evidence="2">Uncharacterized protein</fullName>
    </submittedName>
</protein>
<name>A0ABR3JNM4_9AGAR</name>
<dbReference type="Proteomes" id="UP001556367">
    <property type="component" value="Unassembled WGS sequence"/>
</dbReference>
<evidence type="ECO:0000256" key="1">
    <source>
        <dbReference type="SAM" id="MobiDB-lite"/>
    </source>
</evidence>